<proteinExistence type="predicted"/>
<feature type="region of interest" description="Disordered" evidence="1">
    <location>
        <begin position="1"/>
        <end position="67"/>
    </location>
</feature>
<feature type="region of interest" description="Disordered" evidence="1">
    <location>
        <begin position="81"/>
        <end position="141"/>
    </location>
</feature>
<reference evidence="2" key="1">
    <citation type="journal article" date="2005" name="PLoS Biol.">
        <title>The genomes of Oryza sativa: a history of duplications.</title>
        <authorList>
            <person name="Yu J."/>
            <person name="Wang J."/>
            <person name="Lin W."/>
            <person name="Li S."/>
            <person name="Li H."/>
            <person name="Zhou J."/>
            <person name="Ni P."/>
            <person name="Dong W."/>
            <person name="Hu S."/>
            <person name="Zeng C."/>
            <person name="Zhang J."/>
            <person name="Zhang Y."/>
            <person name="Li R."/>
            <person name="Xu Z."/>
            <person name="Li S."/>
            <person name="Li X."/>
            <person name="Zheng H."/>
            <person name="Cong L."/>
            <person name="Lin L."/>
            <person name="Yin J."/>
            <person name="Geng J."/>
            <person name="Li G."/>
            <person name="Shi J."/>
            <person name="Liu J."/>
            <person name="Lv H."/>
            <person name="Li J."/>
            <person name="Wang J."/>
            <person name="Deng Y."/>
            <person name="Ran L."/>
            <person name="Shi X."/>
            <person name="Wang X."/>
            <person name="Wu Q."/>
            <person name="Li C."/>
            <person name="Ren X."/>
            <person name="Wang J."/>
            <person name="Wang X."/>
            <person name="Li D."/>
            <person name="Liu D."/>
            <person name="Zhang X."/>
            <person name="Ji Z."/>
            <person name="Zhao W."/>
            <person name="Sun Y."/>
            <person name="Zhang Z."/>
            <person name="Bao J."/>
            <person name="Han Y."/>
            <person name="Dong L."/>
            <person name="Ji J."/>
            <person name="Chen P."/>
            <person name="Wu S."/>
            <person name="Liu J."/>
            <person name="Xiao Y."/>
            <person name="Bu D."/>
            <person name="Tan J."/>
            <person name="Yang L."/>
            <person name="Ye C."/>
            <person name="Zhang J."/>
            <person name="Xu J."/>
            <person name="Zhou Y."/>
            <person name="Yu Y."/>
            <person name="Zhang B."/>
            <person name="Zhuang S."/>
            <person name="Wei H."/>
            <person name="Liu B."/>
            <person name="Lei M."/>
            <person name="Yu H."/>
            <person name="Li Y."/>
            <person name="Xu H."/>
            <person name="Wei S."/>
            <person name="He X."/>
            <person name="Fang L."/>
            <person name="Zhang Z."/>
            <person name="Zhang Y."/>
            <person name="Huang X."/>
            <person name="Su Z."/>
            <person name="Tong W."/>
            <person name="Li J."/>
            <person name="Tong Z."/>
            <person name="Li S."/>
            <person name="Ye J."/>
            <person name="Wang L."/>
            <person name="Fang L."/>
            <person name="Lei T."/>
            <person name="Chen C."/>
            <person name="Chen H."/>
            <person name="Xu Z."/>
            <person name="Li H."/>
            <person name="Huang H."/>
            <person name="Zhang F."/>
            <person name="Xu H."/>
            <person name="Li N."/>
            <person name="Zhao C."/>
            <person name="Li S."/>
            <person name="Dong L."/>
            <person name="Huang Y."/>
            <person name="Li L."/>
            <person name="Xi Y."/>
            <person name="Qi Q."/>
            <person name="Li W."/>
            <person name="Zhang B."/>
            <person name="Hu W."/>
            <person name="Zhang Y."/>
            <person name="Tian X."/>
            <person name="Jiao Y."/>
            <person name="Liang X."/>
            <person name="Jin J."/>
            <person name="Gao L."/>
            <person name="Zheng W."/>
            <person name="Hao B."/>
            <person name="Liu S."/>
            <person name="Wang W."/>
            <person name="Yuan L."/>
            <person name="Cao M."/>
            <person name="McDermott J."/>
            <person name="Samudrala R."/>
            <person name="Wang J."/>
            <person name="Wong G.K."/>
            <person name="Yang H."/>
        </authorList>
    </citation>
    <scope>NUCLEOTIDE SEQUENCE [LARGE SCALE GENOMIC DNA]</scope>
</reference>
<dbReference type="AlphaFoldDB" id="B9FC32"/>
<evidence type="ECO:0000256" key="1">
    <source>
        <dbReference type="SAM" id="MobiDB-lite"/>
    </source>
</evidence>
<organism evidence="2">
    <name type="scientific">Oryza sativa subsp. japonica</name>
    <name type="common">Rice</name>
    <dbReference type="NCBI Taxonomy" id="39947"/>
    <lineage>
        <taxon>Eukaryota</taxon>
        <taxon>Viridiplantae</taxon>
        <taxon>Streptophyta</taxon>
        <taxon>Embryophyta</taxon>
        <taxon>Tracheophyta</taxon>
        <taxon>Spermatophyta</taxon>
        <taxon>Magnoliopsida</taxon>
        <taxon>Liliopsida</taxon>
        <taxon>Poales</taxon>
        <taxon>Poaceae</taxon>
        <taxon>BOP clade</taxon>
        <taxon>Oryzoideae</taxon>
        <taxon>Oryzeae</taxon>
        <taxon>Oryzinae</taxon>
        <taxon>Oryza</taxon>
        <taxon>Oryza sativa</taxon>
    </lineage>
</organism>
<protein>
    <submittedName>
        <fullName evidence="2">Uncharacterized protein</fullName>
    </submittedName>
</protein>
<accession>B9FC32</accession>
<feature type="compositionally biased region" description="Low complexity" evidence="1">
    <location>
        <begin position="91"/>
        <end position="100"/>
    </location>
</feature>
<dbReference type="Proteomes" id="UP000007752">
    <property type="component" value="Chromosome 4"/>
</dbReference>
<feature type="compositionally biased region" description="Pro residues" evidence="1">
    <location>
        <begin position="48"/>
        <end position="59"/>
    </location>
</feature>
<sequence>MGWSLERNIPLRSGTKRSAKIGQTNPSHFDGENGVSSRSLLLGSAAVPPWPPVPSPPAPFLSAAPSSSACSLDLRDRHCLVRVRPPPPRPAVASSATASATDRRRSSSAPEASRSAPPRRRHGRPPVPPPPAPTPGAAPSSSACSLYLRDCRRQIRDGCRLVRIRLRDRPSSRPRSTVVARPRLVASGTGCRSSMPRIASSTTGCRHSVRASPRLRDRRRLVRIRLRDWPLLLVHASSPPGPAAARLRLASPRP</sequence>
<reference evidence="2" key="2">
    <citation type="submission" date="2008-12" db="EMBL/GenBank/DDBJ databases">
        <title>Improved gene annotation of the rice (Oryza sativa) genomes.</title>
        <authorList>
            <person name="Wang J."/>
            <person name="Li R."/>
            <person name="Fan W."/>
            <person name="Huang Q."/>
            <person name="Zhang J."/>
            <person name="Zhou Y."/>
            <person name="Hu Y."/>
            <person name="Zi S."/>
            <person name="Li J."/>
            <person name="Ni P."/>
            <person name="Zheng H."/>
            <person name="Zhang Y."/>
            <person name="Zhao M."/>
            <person name="Hao Q."/>
            <person name="McDermott J."/>
            <person name="Samudrala R."/>
            <person name="Kristiansen K."/>
            <person name="Wong G.K.-S."/>
        </authorList>
    </citation>
    <scope>NUCLEOTIDE SEQUENCE</scope>
</reference>
<feature type="compositionally biased region" description="Low complexity" evidence="1">
    <location>
        <begin position="107"/>
        <end position="116"/>
    </location>
</feature>
<feature type="compositionally biased region" description="Pro residues" evidence="1">
    <location>
        <begin position="125"/>
        <end position="136"/>
    </location>
</feature>
<evidence type="ECO:0000313" key="2">
    <source>
        <dbReference type="EMBL" id="EEE61537.1"/>
    </source>
</evidence>
<name>B9FC32_ORYSJ</name>
<gene>
    <name evidence="2" type="ORF">OsJ_15855</name>
</gene>
<dbReference type="EMBL" id="CM000141">
    <property type="protein sequence ID" value="EEE61537.1"/>
    <property type="molecule type" value="Genomic_DNA"/>
</dbReference>